<dbReference type="RefSeq" id="WP_277731065.1">
    <property type="nucleotide sequence ID" value="NZ_CP120733.1"/>
</dbReference>
<keyword evidence="1" id="KW-0378">Hydrolase</keyword>
<keyword evidence="1" id="KW-0064">Aspartyl protease</keyword>
<dbReference type="Proteomes" id="UP001222800">
    <property type="component" value="Chromosome"/>
</dbReference>
<dbReference type="InterPro" id="IPR005081">
    <property type="entry name" value="SpoIIGA"/>
</dbReference>
<evidence type="ECO:0000313" key="4">
    <source>
        <dbReference type="Proteomes" id="UP001222800"/>
    </source>
</evidence>
<evidence type="ECO:0000313" key="3">
    <source>
        <dbReference type="EMBL" id="WFD09144.1"/>
    </source>
</evidence>
<name>A0ABY8E8G0_9FIRM</name>
<keyword evidence="4" id="KW-1185">Reference proteome</keyword>
<organism evidence="3 4">
    <name type="scientific">Tepidibacter hydrothermalis</name>
    <dbReference type="NCBI Taxonomy" id="3036126"/>
    <lineage>
        <taxon>Bacteria</taxon>
        <taxon>Bacillati</taxon>
        <taxon>Bacillota</taxon>
        <taxon>Clostridia</taxon>
        <taxon>Peptostreptococcales</taxon>
        <taxon>Peptostreptococcaceae</taxon>
        <taxon>Tepidibacter</taxon>
    </lineage>
</organism>
<accession>A0ABY8E8G0</accession>
<dbReference type="EMBL" id="CP120733">
    <property type="protein sequence ID" value="WFD09144.1"/>
    <property type="molecule type" value="Genomic_DNA"/>
</dbReference>
<keyword evidence="2" id="KW-1133">Transmembrane helix</keyword>
<feature type="transmembrane region" description="Helical" evidence="2">
    <location>
        <begin position="88"/>
        <end position="107"/>
    </location>
</feature>
<comment type="subcellular location">
    <subcellularLocation>
        <location evidence="1">Cell membrane</location>
    </subcellularLocation>
</comment>
<keyword evidence="1" id="KW-0645">Protease</keyword>
<keyword evidence="1 2" id="KW-0472">Membrane</keyword>
<dbReference type="Pfam" id="PF03419">
    <property type="entry name" value="Peptidase_U4"/>
    <property type="match status" value="1"/>
</dbReference>
<feature type="transmembrane region" description="Helical" evidence="2">
    <location>
        <begin position="34"/>
        <end position="52"/>
    </location>
</feature>
<proteinExistence type="inferred from homology"/>
<keyword evidence="1" id="KW-1003">Cell membrane</keyword>
<keyword evidence="1" id="KW-0749">Sporulation</keyword>
<feature type="transmembrane region" description="Helical" evidence="2">
    <location>
        <begin position="58"/>
        <end position="76"/>
    </location>
</feature>
<sequence length="284" mass="32880">MIVYAEYYFLHNLLANYMILKTTSRIVNNNFSKYRAFTGGFIGALYCMVYFIPSLMFLYNILMKIIFALFIVFISFEYKGIKEYLKILMTFYIVNIFLAGSIFYIVYCTGIGYSKVSLVLIYAIYFIVSSGFFNNFHKIIKMLNVFKDLKNDITVKIEDRKVVFNTLMDTGNLLKDPVSQDPVMIVDVKKLEDVLPQELVYIDYSVMNFKKVDYLMSKLSKTISSRFRVIPYKVVGNEDGLLIGIKADYIEIQGHKKGNIILGLSNLNSDDMNEYDAIINPNFI</sequence>
<evidence type="ECO:0000256" key="2">
    <source>
        <dbReference type="SAM" id="Phobius"/>
    </source>
</evidence>
<protein>
    <recommendedName>
        <fullName evidence="1">Sporulation sigma-E factor-processing peptidase</fullName>
        <ecNumber evidence="1">3.4.23.-</ecNumber>
    </recommendedName>
    <alternativeName>
        <fullName evidence="1">Membrane-associated aspartic protease</fullName>
    </alternativeName>
    <alternativeName>
        <fullName evidence="1">Stage II sporulation protein GA</fullName>
    </alternativeName>
</protein>
<feature type="transmembrane region" description="Helical" evidence="2">
    <location>
        <begin position="113"/>
        <end position="133"/>
    </location>
</feature>
<gene>
    <name evidence="3" type="ORF">P4S50_12195</name>
</gene>
<evidence type="ECO:0000256" key="1">
    <source>
        <dbReference type="PIRNR" id="PIRNR018571"/>
    </source>
</evidence>
<dbReference type="EC" id="3.4.23.-" evidence="1"/>
<comment type="function">
    <text evidence="1">Probable aspartic protease that is responsible for the proteolytic cleavage of the RNA polymerase sigma E factor (SigE/spoIIGB) to yield the active peptide in the mother cell during sporulation. Responds to a signal from the forespore that is triggered by the extracellular signal protein SpoIIR.</text>
</comment>
<reference evidence="3 4" key="1">
    <citation type="submission" date="2023-03" db="EMBL/GenBank/DDBJ databases">
        <title>Complete genome sequence of Tepidibacter sp. SWIR-1, isolated from a deep-sea hydrothermal vent.</title>
        <authorList>
            <person name="Li X."/>
        </authorList>
    </citation>
    <scope>NUCLEOTIDE SEQUENCE [LARGE SCALE GENOMIC DNA]</scope>
    <source>
        <strain evidence="3 4">SWIR-1</strain>
    </source>
</reference>
<comment type="similarity">
    <text evidence="1">Belongs to the peptidase U4 family.</text>
</comment>
<dbReference type="PIRSF" id="PIRSF018571">
    <property type="entry name" value="SpoIIGA"/>
    <property type="match status" value="1"/>
</dbReference>
<keyword evidence="2" id="KW-0812">Transmembrane</keyword>